<name>A0A0L0EYA0_9EUKA</name>
<organism evidence="2 3">
    <name type="scientific">Sphaeroforma arctica JP610</name>
    <dbReference type="NCBI Taxonomy" id="667725"/>
    <lineage>
        <taxon>Eukaryota</taxon>
        <taxon>Ichthyosporea</taxon>
        <taxon>Ichthyophonida</taxon>
        <taxon>Sphaeroforma</taxon>
    </lineage>
</organism>
<proteinExistence type="predicted"/>
<dbReference type="GeneID" id="25918620"/>
<sequence>MSRQNDEVFQNLLNEEGDSGFSSSDANDTMPPLMSNSSSETKEELRPENQGDGRGEPPAIDGVYERRFRINRHDMARHLERFRLSGRLPDDVWTMRMKT</sequence>
<dbReference type="RefSeq" id="XP_014143276.1">
    <property type="nucleotide sequence ID" value="XM_014287801.1"/>
</dbReference>
<keyword evidence="3" id="KW-1185">Reference proteome</keyword>
<feature type="compositionally biased region" description="Basic and acidic residues" evidence="1">
    <location>
        <begin position="40"/>
        <end position="55"/>
    </location>
</feature>
<accession>A0A0L0EYA0</accession>
<dbReference type="EMBL" id="KQ255470">
    <property type="protein sequence ID" value="KNC69374.1"/>
    <property type="molecule type" value="Genomic_DNA"/>
</dbReference>
<evidence type="ECO:0000313" key="2">
    <source>
        <dbReference type="EMBL" id="KNC69374.1"/>
    </source>
</evidence>
<dbReference type="AlphaFoldDB" id="A0A0L0EYA0"/>
<protein>
    <submittedName>
        <fullName evidence="2">Uncharacterized protein</fullName>
    </submittedName>
</protein>
<reference evidence="2 3" key="1">
    <citation type="submission" date="2011-02" db="EMBL/GenBank/DDBJ databases">
        <title>The Genome Sequence of Sphaeroforma arctica JP610.</title>
        <authorList>
            <consortium name="The Broad Institute Genome Sequencing Platform"/>
            <person name="Russ C."/>
            <person name="Cuomo C."/>
            <person name="Young S.K."/>
            <person name="Zeng Q."/>
            <person name="Gargeya S."/>
            <person name="Alvarado L."/>
            <person name="Berlin A."/>
            <person name="Chapman S.B."/>
            <person name="Chen Z."/>
            <person name="Freedman E."/>
            <person name="Gellesch M."/>
            <person name="Goldberg J."/>
            <person name="Griggs A."/>
            <person name="Gujja S."/>
            <person name="Heilman E."/>
            <person name="Heiman D."/>
            <person name="Howarth C."/>
            <person name="Mehta T."/>
            <person name="Neiman D."/>
            <person name="Pearson M."/>
            <person name="Roberts A."/>
            <person name="Saif S."/>
            <person name="Shea T."/>
            <person name="Shenoy N."/>
            <person name="Sisk P."/>
            <person name="Stolte C."/>
            <person name="Sykes S."/>
            <person name="White J."/>
            <person name="Yandava C."/>
            <person name="Burger G."/>
            <person name="Gray M.W."/>
            <person name="Holland P.W.H."/>
            <person name="King N."/>
            <person name="Lang F.B.F."/>
            <person name="Roger A.J."/>
            <person name="Ruiz-Trillo I."/>
            <person name="Haas B."/>
            <person name="Nusbaum C."/>
            <person name="Birren B."/>
        </authorList>
    </citation>
    <scope>NUCLEOTIDE SEQUENCE [LARGE SCALE GENOMIC DNA]</scope>
    <source>
        <strain evidence="2 3">JP610</strain>
    </source>
</reference>
<evidence type="ECO:0000256" key="1">
    <source>
        <dbReference type="SAM" id="MobiDB-lite"/>
    </source>
</evidence>
<dbReference type="Proteomes" id="UP000054560">
    <property type="component" value="Unassembled WGS sequence"/>
</dbReference>
<evidence type="ECO:0000313" key="3">
    <source>
        <dbReference type="Proteomes" id="UP000054560"/>
    </source>
</evidence>
<gene>
    <name evidence="2" type="ORF">SARC_18116</name>
</gene>
<feature type="region of interest" description="Disordered" evidence="1">
    <location>
        <begin position="1"/>
        <end position="62"/>
    </location>
</feature>